<evidence type="ECO:0000313" key="8">
    <source>
        <dbReference type="Proteomes" id="UP001049176"/>
    </source>
</evidence>
<dbReference type="PANTHER" id="PTHR13789:SF309">
    <property type="entry name" value="PUTATIVE (AFU_ORTHOLOGUE AFUA_6G14510)-RELATED"/>
    <property type="match status" value="1"/>
</dbReference>
<keyword evidence="8" id="KW-1185">Reference proteome</keyword>
<dbReference type="AlphaFoldDB" id="A0A9P7RWA5"/>
<comment type="similarity">
    <text evidence="1">Belongs to the paxM FAD-dependent monooxygenase family.</text>
</comment>
<reference evidence="7" key="1">
    <citation type="journal article" date="2021" name="Genome Biol. Evol.">
        <title>The assembled and annotated genome of the fairy-ring fungus Marasmius oreades.</title>
        <authorList>
            <person name="Hiltunen M."/>
            <person name="Ament-Velasquez S.L."/>
            <person name="Johannesson H."/>
        </authorList>
    </citation>
    <scope>NUCLEOTIDE SEQUENCE</scope>
    <source>
        <strain evidence="7">03SP1</strain>
    </source>
</reference>
<dbReference type="InterPro" id="IPR036188">
    <property type="entry name" value="FAD/NAD-bd_sf"/>
</dbReference>
<dbReference type="Pfam" id="PF01494">
    <property type="entry name" value="FAD_binding_3"/>
    <property type="match status" value="1"/>
</dbReference>
<dbReference type="Gene3D" id="3.50.50.60">
    <property type="entry name" value="FAD/NAD(P)-binding domain"/>
    <property type="match status" value="1"/>
</dbReference>
<evidence type="ECO:0000313" key="7">
    <source>
        <dbReference type="EMBL" id="KAG7090882.1"/>
    </source>
</evidence>
<evidence type="ECO:0000259" key="6">
    <source>
        <dbReference type="Pfam" id="PF01494"/>
    </source>
</evidence>
<evidence type="ECO:0000256" key="2">
    <source>
        <dbReference type="ARBA" id="ARBA00022630"/>
    </source>
</evidence>
<keyword evidence="4" id="KW-0560">Oxidoreductase</keyword>
<dbReference type="EMBL" id="CM032186">
    <property type="protein sequence ID" value="KAG7090882.1"/>
    <property type="molecule type" value="Genomic_DNA"/>
</dbReference>
<keyword evidence="2" id="KW-0285">Flavoprotein</keyword>
<evidence type="ECO:0000256" key="1">
    <source>
        <dbReference type="ARBA" id="ARBA00007992"/>
    </source>
</evidence>
<evidence type="ECO:0000256" key="3">
    <source>
        <dbReference type="ARBA" id="ARBA00022827"/>
    </source>
</evidence>
<sequence length="331" mass="36719">MQIYSAVPGDEGLLGEADSNDSTVGVGIGVHRQDFLHMLAESAVAQGIDIYWERKVVDVHCHDESVDVVLEGGHVDTATFVVGCDGLHSVTRTSLFGKEEASFTGLVQTGGFSKRPAPFSEVPSIVNFLGVGAHIITYQISETHYGWAVTRREAEMRETWRNVDNSTLKQLRTDECSQWKFGAGDLIKTSERIVKFGLYDRPQLQTWHQGRVVLVGDAAHPTSPHLGQGANQALEDVYHLVRCLVKHNTDTNVPSTATLESAFNEYEAIRIPRTTALVQKARAAGEARVIKRLEACLERNDKTRMLWQNKEEALRDFEENRAGPYSGVSEI</sequence>
<dbReference type="RefSeq" id="XP_043007352.1">
    <property type="nucleotide sequence ID" value="XM_043154894.1"/>
</dbReference>
<dbReference type="InterPro" id="IPR050493">
    <property type="entry name" value="FAD-dep_Monooxygenase_BioMet"/>
</dbReference>
<evidence type="ECO:0000256" key="4">
    <source>
        <dbReference type="ARBA" id="ARBA00023002"/>
    </source>
</evidence>
<dbReference type="GO" id="GO:0004497">
    <property type="term" value="F:monooxygenase activity"/>
    <property type="evidence" value="ECO:0007669"/>
    <property type="project" value="UniProtKB-KW"/>
</dbReference>
<organism evidence="7 8">
    <name type="scientific">Marasmius oreades</name>
    <name type="common">fairy-ring Marasmius</name>
    <dbReference type="NCBI Taxonomy" id="181124"/>
    <lineage>
        <taxon>Eukaryota</taxon>
        <taxon>Fungi</taxon>
        <taxon>Dikarya</taxon>
        <taxon>Basidiomycota</taxon>
        <taxon>Agaricomycotina</taxon>
        <taxon>Agaricomycetes</taxon>
        <taxon>Agaricomycetidae</taxon>
        <taxon>Agaricales</taxon>
        <taxon>Marasmiineae</taxon>
        <taxon>Marasmiaceae</taxon>
        <taxon>Marasmius</taxon>
    </lineage>
</organism>
<dbReference type="Proteomes" id="UP001049176">
    <property type="component" value="Chromosome 6"/>
</dbReference>
<dbReference type="PANTHER" id="PTHR13789">
    <property type="entry name" value="MONOOXYGENASE"/>
    <property type="match status" value="1"/>
</dbReference>
<name>A0A9P7RWA5_9AGAR</name>
<dbReference type="GO" id="GO:0071949">
    <property type="term" value="F:FAD binding"/>
    <property type="evidence" value="ECO:0007669"/>
    <property type="project" value="InterPro"/>
</dbReference>
<accession>A0A9P7RWA5</accession>
<proteinExistence type="inferred from homology"/>
<dbReference type="GeneID" id="66079039"/>
<dbReference type="OrthoDB" id="47494at2759"/>
<dbReference type="PRINTS" id="PR00420">
    <property type="entry name" value="RNGMNOXGNASE"/>
</dbReference>
<keyword evidence="5" id="KW-0503">Monooxygenase</keyword>
<evidence type="ECO:0000256" key="5">
    <source>
        <dbReference type="ARBA" id="ARBA00023033"/>
    </source>
</evidence>
<protein>
    <recommendedName>
        <fullName evidence="6">FAD-binding domain-containing protein</fullName>
    </recommendedName>
</protein>
<comment type="caution">
    <text evidence="7">The sequence shown here is derived from an EMBL/GenBank/DDBJ whole genome shotgun (WGS) entry which is preliminary data.</text>
</comment>
<gene>
    <name evidence="7" type="ORF">E1B28_009963</name>
</gene>
<dbReference type="KEGG" id="more:E1B28_009963"/>
<dbReference type="InterPro" id="IPR002938">
    <property type="entry name" value="FAD-bd"/>
</dbReference>
<keyword evidence="3" id="KW-0274">FAD</keyword>
<feature type="domain" description="FAD-binding" evidence="6">
    <location>
        <begin position="32"/>
        <end position="280"/>
    </location>
</feature>
<dbReference type="SUPFAM" id="SSF51905">
    <property type="entry name" value="FAD/NAD(P)-binding domain"/>
    <property type="match status" value="1"/>
</dbReference>